<evidence type="ECO:0000313" key="3">
    <source>
        <dbReference type="EMBL" id="TFF19953.1"/>
    </source>
</evidence>
<dbReference type="AlphaFoldDB" id="A0A4Y8RFF8"/>
<gene>
    <name evidence="3" type="ORF">E3C22_18980</name>
</gene>
<evidence type="ECO:0000259" key="2">
    <source>
        <dbReference type="Pfam" id="PF04909"/>
    </source>
</evidence>
<dbReference type="Gene3D" id="3.20.20.140">
    <property type="entry name" value="Metal-dependent hydrolases"/>
    <property type="match status" value="1"/>
</dbReference>
<keyword evidence="3" id="KW-0378">Hydrolase</keyword>
<sequence>MQLIGIEEHMLTPEVRDAWDGAGLAAVDPCVAIHSGEIERRLLDMAQARVSLMDEAGVDVQVLSLTTPALHHMGPESVEMARRTNDAVAAAIARHPDRFQGLATLPISMPDEAALELERCVRTLGFKGTMLCGRVGTRSLDHPDFRPVFESAEGLNAPILLHPRTPDAAVRTAYYSGFTPEIDAAFSMYGLGWHYDAGIQFVRLVLAGVLDRLPKLQLILGHWGEVVLFYAERLKAMDRVSGLDQPIETYLRRNLYVTASGMFVPDYLQRAAAIVGTDRLLFSTDFPYQYRPGGDARRFLDECGLDGAAKAGFAHRNWLQLTSGCGI</sequence>
<keyword evidence="1" id="KW-0456">Lyase</keyword>
<dbReference type="EMBL" id="SOZD01000006">
    <property type="protein sequence ID" value="TFF19953.1"/>
    <property type="molecule type" value="Genomic_DNA"/>
</dbReference>
<dbReference type="InterPro" id="IPR032466">
    <property type="entry name" value="Metal_Hydrolase"/>
</dbReference>
<feature type="domain" description="Amidohydrolase-related" evidence="2">
    <location>
        <begin position="76"/>
        <end position="315"/>
    </location>
</feature>
<dbReference type="OrthoDB" id="149172at2"/>
<dbReference type="GO" id="GO:0016787">
    <property type="term" value="F:hydrolase activity"/>
    <property type="evidence" value="ECO:0007669"/>
    <property type="project" value="UniProtKB-KW"/>
</dbReference>
<dbReference type="GO" id="GO:0019748">
    <property type="term" value="P:secondary metabolic process"/>
    <property type="evidence" value="ECO:0007669"/>
    <property type="project" value="TreeGrafter"/>
</dbReference>
<dbReference type="InterPro" id="IPR006680">
    <property type="entry name" value="Amidohydro-rel"/>
</dbReference>
<protein>
    <submittedName>
        <fullName evidence="3">Amidohydrolase</fullName>
    </submittedName>
</protein>
<name>A0A4Y8RFF8_9HYPH</name>
<dbReference type="Pfam" id="PF04909">
    <property type="entry name" value="Amidohydro_2"/>
    <property type="match status" value="1"/>
</dbReference>
<dbReference type="SUPFAM" id="SSF51556">
    <property type="entry name" value="Metallo-dependent hydrolases"/>
    <property type="match status" value="1"/>
</dbReference>
<dbReference type="InterPro" id="IPR032465">
    <property type="entry name" value="ACMSD"/>
</dbReference>
<keyword evidence="4" id="KW-1185">Reference proteome</keyword>
<dbReference type="GO" id="GO:0016831">
    <property type="term" value="F:carboxy-lyase activity"/>
    <property type="evidence" value="ECO:0007669"/>
    <property type="project" value="InterPro"/>
</dbReference>
<dbReference type="PANTHER" id="PTHR21240:SF30">
    <property type="entry name" value="AMIDOHYDROLASE-RELATED DOMAIN-CONTAINING PROTEIN-RELATED"/>
    <property type="match status" value="1"/>
</dbReference>
<accession>A0A4Y8RFF8</accession>
<dbReference type="GO" id="GO:0005829">
    <property type="term" value="C:cytosol"/>
    <property type="evidence" value="ECO:0007669"/>
    <property type="project" value="TreeGrafter"/>
</dbReference>
<dbReference type="PANTHER" id="PTHR21240">
    <property type="entry name" value="2-AMINO-3-CARBOXYLMUCONATE-6-SEMIALDEHYDE DECARBOXYLASE"/>
    <property type="match status" value="1"/>
</dbReference>
<comment type="caution">
    <text evidence="3">The sequence shown here is derived from an EMBL/GenBank/DDBJ whole genome shotgun (WGS) entry which is preliminary data.</text>
</comment>
<dbReference type="Proteomes" id="UP000298179">
    <property type="component" value="Unassembled WGS sequence"/>
</dbReference>
<evidence type="ECO:0000256" key="1">
    <source>
        <dbReference type="ARBA" id="ARBA00023239"/>
    </source>
</evidence>
<evidence type="ECO:0000313" key="4">
    <source>
        <dbReference type="Proteomes" id="UP000298179"/>
    </source>
</evidence>
<reference evidence="3 4" key="1">
    <citation type="submission" date="2019-03" db="EMBL/GenBank/DDBJ databases">
        <title>Jiella endophytica sp. nov., a novel endophytic bacterium isolated from root of Ficus microcarpa Linn. f.</title>
        <authorList>
            <person name="Tuo L."/>
        </authorList>
    </citation>
    <scope>NUCLEOTIDE SEQUENCE [LARGE SCALE GENOMIC DNA]</scope>
    <source>
        <strain evidence="3 4">CBS5Q-3</strain>
    </source>
</reference>
<organism evidence="3 4">
    <name type="scientific">Jiella endophytica</name>
    <dbReference type="NCBI Taxonomy" id="2558362"/>
    <lineage>
        <taxon>Bacteria</taxon>
        <taxon>Pseudomonadati</taxon>
        <taxon>Pseudomonadota</taxon>
        <taxon>Alphaproteobacteria</taxon>
        <taxon>Hyphomicrobiales</taxon>
        <taxon>Aurantimonadaceae</taxon>
        <taxon>Jiella</taxon>
    </lineage>
</organism>
<proteinExistence type="predicted"/>